<keyword evidence="3" id="KW-1185">Reference proteome</keyword>
<evidence type="ECO:0000313" key="2">
    <source>
        <dbReference type="EMBL" id="MBO1321938.1"/>
    </source>
</evidence>
<reference evidence="2" key="1">
    <citation type="submission" date="2021-03" db="EMBL/GenBank/DDBJ databases">
        <authorList>
            <person name="Wang G."/>
        </authorList>
    </citation>
    <scope>NUCLEOTIDE SEQUENCE</scope>
    <source>
        <strain evidence="2">KCTC 12899</strain>
    </source>
</reference>
<dbReference type="RefSeq" id="WP_207861910.1">
    <property type="nucleotide sequence ID" value="NZ_JAFREP010000029.1"/>
</dbReference>
<dbReference type="PROSITE" id="PS50234">
    <property type="entry name" value="VWFA"/>
    <property type="match status" value="1"/>
</dbReference>
<dbReference type="InterPro" id="IPR002035">
    <property type="entry name" value="VWF_A"/>
</dbReference>
<organism evidence="2 3">
    <name type="scientific">Acanthopleuribacter pedis</name>
    <dbReference type="NCBI Taxonomy" id="442870"/>
    <lineage>
        <taxon>Bacteria</taxon>
        <taxon>Pseudomonadati</taxon>
        <taxon>Acidobacteriota</taxon>
        <taxon>Holophagae</taxon>
        <taxon>Acanthopleuribacterales</taxon>
        <taxon>Acanthopleuribacteraceae</taxon>
        <taxon>Acanthopleuribacter</taxon>
    </lineage>
</organism>
<sequence>MSHFLEEVDLVRNPEPRIPCVLLLDTSGSMIEDDNIHALNEGVQHMIDDIKADSLTRKRVELAIVTFGGRAIVRHDFQDVVDLTFTPFQATGGTPMGEAITTGLRLLENRKQEYKKHNVNYFRPIMWLMTDGLATDDIQGPARKVARTVQEAGLNMFCVGVEGADFDQLKTISPSPMRLKDSKFTDMFMWLSNSMKAISESQPGQKVAMPPGHDVWGEIQA</sequence>
<proteinExistence type="predicted"/>
<dbReference type="SUPFAM" id="SSF53300">
    <property type="entry name" value="vWA-like"/>
    <property type="match status" value="1"/>
</dbReference>
<dbReference type="EMBL" id="JAFREP010000029">
    <property type="protein sequence ID" value="MBO1321938.1"/>
    <property type="molecule type" value="Genomic_DNA"/>
</dbReference>
<accession>A0A8J7QNY5</accession>
<comment type="caution">
    <text evidence="2">The sequence shown here is derived from an EMBL/GenBank/DDBJ whole genome shotgun (WGS) entry which is preliminary data.</text>
</comment>
<dbReference type="InterPro" id="IPR036465">
    <property type="entry name" value="vWFA_dom_sf"/>
</dbReference>
<feature type="domain" description="VWFA" evidence="1">
    <location>
        <begin position="19"/>
        <end position="198"/>
    </location>
</feature>
<name>A0A8J7QNY5_9BACT</name>
<dbReference type="Gene3D" id="3.40.50.410">
    <property type="entry name" value="von Willebrand factor, type A domain"/>
    <property type="match status" value="1"/>
</dbReference>
<evidence type="ECO:0000259" key="1">
    <source>
        <dbReference type="PROSITE" id="PS50234"/>
    </source>
</evidence>
<dbReference type="PIRSF" id="PIRSF020634">
    <property type="entry name" value="TerY_vWA"/>
    <property type="match status" value="1"/>
</dbReference>
<evidence type="ECO:0000313" key="3">
    <source>
        <dbReference type="Proteomes" id="UP000664417"/>
    </source>
</evidence>
<gene>
    <name evidence="2" type="ORF">J3U88_25885</name>
</gene>
<protein>
    <submittedName>
        <fullName evidence="2">VWA domain-containing protein</fullName>
    </submittedName>
</protein>
<dbReference type="SMART" id="SM00327">
    <property type="entry name" value="VWA"/>
    <property type="match status" value="1"/>
</dbReference>
<dbReference type="InterPro" id="IPR011392">
    <property type="entry name" value="Tellurite-R_TerY"/>
</dbReference>
<dbReference type="Pfam" id="PF00092">
    <property type="entry name" value="VWA"/>
    <property type="match status" value="1"/>
</dbReference>
<dbReference type="AlphaFoldDB" id="A0A8J7QNY5"/>
<dbReference type="Proteomes" id="UP000664417">
    <property type="component" value="Unassembled WGS sequence"/>
</dbReference>